<protein>
    <submittedName>
        <fullName evidence="2">Uncharacterized protein</fullName>
    </submittedName>
</protein>
<dbReference type="HOGENOM" id="CLU_1796421_0_0_1"/>
<sequence>MAAKLLPQSALMNAGSKVDANLINDSRSLDMQNGPPAPPSGMYDLFSAPPQNSAPRNLGTEAPVPQKSAPAPIMSTSTPRPVSAPSTTARDSRHRMLVIAWAHEADLFCPPLYTFEDHGIMSKPESLRYEHVCHRNAGDGNLIE</sequence>
<evidence type="ECO:0000256" key="1">
    <source>
        <dbReference type="SAM" id="MobiDB-lite"/>
    </source>
</evidence>
<dbReference type="EMBL" id="KB446535">
    <property type="protein sequence ID" value="EME48547.1"/>
    <property type="molecule type" value="Genomic_DNA"/>
</dbReference>
<proteinExistence type="predicted"/>
<accession>N1PYN3</accession>
<reference evidence="2 3" key="2">
    <citation type="journal article" date="2012" name="PLoS Pathog.">
        <title>Diverse lifestyles and strategies of plant pathogenesis encoded in the genomes of eighteen Dothideomycetes fungi.</title>
        <authorList>
            <person name="Ohm R.A."/>
            <person name="Feau N."/>
            <person name="Henrissat B."/>
            <person name="Schoch C.L."/>
            <person name="Horwitz B.A."/>
            <person name="Barry K.W."/>
            <person name="Condon B.J."/>
            <person name="Copeland A.C."/>
            <person name="Dhillon B."/>
            <person name="Glaser F."/>
            <person name="Hesse C.N."/>
            <person name="Kosti I."/>
            <person name="LaButti K."/>
            <person name="Lindquist E.A."/>
            <person name="Lucas S."/>
            <person name="Salamov A.A."/>
            <person name="Bradshaw R.E."/>
            <person name="Ciuffetti L."/>
            <person name="Hamelin R.C."/>
            <person name="Kema G.H.J."/>
            <person name="Lawrence C."/>
            <person name="Scott J.A."/>
            <person name="Spatafora J.W."/>
            <person name="Turgeon B.G."/>
            <person name="de Wit P.J.G.M."/>
            <person name="Zhong S."/>
            <person name="Goodwin S.B."/>
            <person name="Grigoriev I.V."/>
        </authorList>
    </citation>
    <scope>NUCLEOTIDE SEQUENCE [LARGE SCALE GENOMIC DNA]</scope>
    <source>
        <strain evidence="3">NZE10 / CBS 128990</strain>
    </source>
</reference>
<dbReference type="OrthoDB" id="3438983at2759"/>
<organism evidence="2 3">
    <name type="scientific">Dothistroma septosporum (strain NZE10 / CBS 128990)</name>
    <name type="common">Red band needle blight fungus</name>
    <name type="synonym">Mycosphaerella pini</name>
    <dbReference type="NCBI Taxonomy" id="675120"/>
    <lineage>
        <taxon>Eukaryota</taxon>
        <taxon>Fungi</taxon>
        <taxon>Dikarya</taxon>
        <taxon>Ascomycota</taxon>
        <taxon>Pezizomycotina</taxon>
        <taxon>Dothideomycetes</taxon>
        <taxon>Dothideomycetidae</taxon>
        <taxon>Mycosphaerellales</taxon>
        <taxon>Mycosphaerellaceae</taxon>
        <taxon>Dothistroma</taxon>
    </lineage>
</organism>
<evidence type="ECO:0000313" key="2">
    <source>
        <dbReference type="EMBL" id="EME48547.1"/>
    </source>
</evidence>
<name>N1PYN3_DOTSN</name>
<reference evidence="3" key="1">
    <citation type="journal article" date="2012" name="PLoS Genet.">
        <title>The genomes of the fungal plant pathogens Cladosporium fulvum and Dothistroma septosporum reveal adaptation to different hosts and lifestyles but also signatures of common ancestry.</title>
        <authorList>
            <person name="de Wit P.J.G.M."/>
            <person name="van der Burgt A."/>
            <person name="Oekmen B."/>
            <person name="Stergiopoulos I."/>
            <person name="Abd-Elsalam K.A."/>
            <person name="Aerts A.L."/>
            <person name="Bahkali A.H."/>
            <person name="Beenen H.G."/>
            <person name="Chettri P."/>
            <person name="Cox M.P."/>
            <person name="Datema E."/>
            <person name="de Vries R.P."/>
            <person name="Dhillon B."/>
            <person name="Ganley A.R."/>
            <person name="Griffiths S.A."/>
            <person name="Guo Y."/>
            <person name="Hamelin R.C."/>
            <person name="Henrissat B."/>
            <person name="Kabir M.S."/>
            <person name="Jashni M.K."/>
            <person name="Kema G."/>
            <person name="Klaubauf S."/>
            <person name="Lapidus A."/>
            <person name="Levasseur A."/>
            <person name="Lindquist E."/>
            <person name="Mehrabi R."/>
            <person name="Ohm R.A."/>
            <person name="Owen T.J."/>
            <person name="Salamov A."/>
            <person name="Schwelm A."/>
            <person name="Schijlen E."/>
            <person name="Sun H."/>
            <person name="van den Burg H.A."/>
            <person name="van Ham R.C.H.J."/>
            <person name="Zhang S."/>
            <person name="Goodwin S.B."/>
            <person name="Grigoriev I.V."/>
            <person name="Collemare J."/>
            <person name="Bradshaw R.E."/>
        </authorList>
    </citation>
    <scope>NUCLEOTIDE SEQUENCE [LARGE SCALE GENOMIC DNA]</scope>
    <source>
        <strain evidence="3">NZE10 / CBS 128990</strain>
    </source>
</reference>
<dbReference type="Proteomes" id="UP000016933">
    <property type="component" value="Unassembled WGS sequence"/>
</dbReference>
<dbReference type="AlphaFoldDB" id="N1PYN3"/>
<gene>
    <name evidence="2" type="ORF">DOTSEDRAFT_29973</name>
</gene>
<feature type="region of interest" description="Disordered" evidence="1">
    <location>
        <begin position="23"/>
        <end position="90"/>
    </location>
</feature>
<keyword evidence="3" id="KW-1185">Reference proteome</keyword>
<feature type="compositionally biased region" description="Polar residues" evidence="1">
    <location>
        <begin position="74"/>
        <end position="89"/>
    </location>
</feature>
<evidence type="ECO:0000313" key="3">
    <source>
        <dbReference type="Proteomes" id="UP000016933"/>
    </source>
</evidence>